<proteinExistence type="predicted"/>
<organism evidence="1">
    <name type="scientific">marine sediment metagenome</name>
    <dbReference type="NCBI Taxonomy" id="412755"/>
    <lineage>
        <taxon>unclassified sequences</taxon>
        <taxon>metagenomes</taxon>
        <taxon>ecological metagenomes</taxon>
    </lineage>
</organism>
<accession>A0A0F9MQ35</accession>
<name>A0A0F9MQ35_9ZZZZ</name>
<dbReference type="AlphaFoldDB" id="A0A0F9MQ35"/>
<gene>
    <name evidence="1" type="ORF">LCGC14_1432210</name>
</gene>
<sequence>MADKVITAAQAPQEETLRDICNENVALANEIRGALDEALGTLAPSDTVEACAPSDIIEQALGAARETRGLLRDIKTTLVRSILNRI</sequence>
<comment type="caution">
    <text evidence="1">The sequence shown here is derived from an EMBL/GenBank/DDBJ whole genome shotgun (WGS) entry which is preliminary data.</text>
</comment>
<reference evidence="1" key="1">
    <citation type="journal article" date="2015" name="Nature">
        <title>Complex archaea that bridge the gap between prokaryotes and eukaryotes.</title>
        <authorList>
            <person name="Spang A."/>
            <person name="Saw J.H."/>
            <person name="Jorgensen S.L."/>
            <person name="Zaremba-Niedzwiedzka K."/>
            <person name="Martijn J."/>
            <person name="Lind A.E."/>
            <person name="van Eijk R."/>
            <person name="Schleper C."/>
            <person name="Guy L."/>
            <person name="Ettema T.J."/>
        </authorList>
    </citation>
    <scope>NUCLEOTIDE SEQUENCE</scope>
</reference>
<dbReference type="EMBL" id="LAZR01009670">
    <property type="protein sequence ID" value="KKM71282.1"/>
    <property type="molecule type" value="Genomic_DNA"/>
</dbReference>
<protein>
    <submittedName>
        <fullName evidence="1">Uncharacterized protein</fullName>
    </submittedName>
</protein>
<evidence type="ECO:0000313" key="1">
    <source>
        <dbReference type="EMBL" id="KKM71282.1"/>
    </source>
</evidence>